<keyword evidence="3" id="KW-1185">Reference proteome</keyword>
<reference evidence="3" key="1">
    <citation type="submission" date="2015-11" db="EMBL/GenBank/DDBJ databases">
        <authorList>
            <person name="Seth-Smith H.M.B."/>
        </authorList>
    </citation>
    <scope>NUCLEOTIDE SEQUENCE [LARGE SCALE GENOMIC DNA]</scope>
    <source>
        <strain evidence="3">2013Ark11</strain>
    </source>
</reference>
<evidence type="ECO:0000259" key="1">
    <source>
        <dbReference type="PROSITE" id="PS51746"/>
    </source>
</evidence>
<protein>
    <recommendedName>
        <fullName evidence="1">PPM-type phosphatase domain-containing protein</fullName>
    </recommendedName>
</protein>
<dbReference type="Gene3D" id="3.60.40.10">
    <property type="entry name" value="PPM-type phosphatase domain"/>
    <property type="match status" value="1"/>
</dbReference>
<dbReference type="AlphaFoldDB" id="A0A0S4M2S4"/>
<proteinExistence type="predicted"/>
<evidence type="ECO:0000313" key="3">
    <source>
        <dbReference type="Proteomes" id="UP000198651"/>
    </source>
</evidence>
<dbReference type="Pfam" id="PF13672">
    <property type="entry name" value="PP2C_2"/>
    <property type="match status" value="1"/>
</dbReference>
<organism evidence="2 3">
    <name type="scientific">Candidatus Ichthyocystis hellenicum</name>
    <dbReference type="NCBI Taxonomy" id="1561003"/>
    <lineage>
        <taxon>Bacteria</taxon>
        <taxon>Pseudomonadati</taxon>
        <taxon>Pseudomonadota</taxon>
        <taxon>Betaproteobacteria</taxon>
        <taxon>Burkholderiales</taxon>
        <taxon>Candidatus Ichthyocystis</taxon>
    </lineage>
</organism>
<dbReference type="InterPro" id="IPR001932">
    <property type="entry name" value="PPM-type_phosphatase-like_dom"/>
</dbReference>
<dbReference type="PROSITE" id="PS51746">
    <property type="entry name" value="PPM_2"/>
    <property type="match status" value="1"/>
</dbReference>
<feature type="domain" description="PPM-type phosphatase" evidence="1">
    <location>
        <begin position="3"/>
        <end position="243"/>
    </location>
</feature>
<dbReference type="EMBL" id="LN906597">
    <property type="protein sequence ID" value="CUT17276.1"/>
    <property type="molecule type" value="Genomic_DNA"/>
</dbReference>
<accession>A0A0S4M2S4</accession>
<dbReference type="InterPro" id="IPR036457">
    <property type="entry name" value="PPM-type-like_dom_sf"/>
</dbReference>
<dbReference type="InterPro" id="IPR015655">
    <property type="entry name" value="PP2C"/>
</dbReference>
<dbReference type="GO" id="GO:0004722">
    <property type="term" value="F:protein serine/threonine phosphatase activity"/>
    <property type="evidence" value="ECO:0007669"/>
    <property type="project" value="InterPro"/>
</dbReference>
<gene>
    <name evidence="2" type="ORF">Ark11_0427</name>
</gene>
<dbReference type="CDD" id="cd00143">
    <property type="entry name" value="PP2Cc"/>
    <property type="match status" value="1"/>
</dbReference>
<dbReference type="PANTHER" id="PTHR13832:SF860">
    <property type="entry name" value="PROTEIN PHOSPHATASE PHPP"/>
    <property type="match status" value="1"/>
</dbReference>
<dbReference type="SMART" id="SM00332">
    <property type="entry name" value="PP2Cc"/>
    <property type="match status" value="1"/>
</dbReference>
<dbReference type="PANTHER" id="PTHR13832">
    <property type="entry name" value="PROTEIN PHOSPHATASE 2C"/>
    <property type="match status" value="1"/>
</dbReference>
<name>A0A0S4M2S4_9BURK</name>
<dbReference type="Proteomes" id="UP000198651">
    <property type="component" value="Chromosome I"/>
</dbReference>
<dbReference type="STRING" id="1561003.Ark11_0427"/>
<sequence length="295" mass="33303">MIFSIFHEARVGGRTKNEDFCDYTYTDESLLMVLADGMGGHLYGEIASRLVVSHMMECHRVRAKPVVSDPYLFLNEICSTANNAVLEYAAVQDLLEIPRTTVVVGLIQGNCLYHAHMGDSRLYVLDNSGEVKRQTRDHTRIQYLLDRGEISPEEILFHPDRNRVYNCLGLCLPTGPCVEELCLENGDVVILCSDGLWNYVSEKEMWDHVSGVPIATMGSRLMDLAECRGGVSRDNLTLMALLWEGSFHDDPTILFCADTILSKDETQKNFCDSESWVSLDDSFFDKLEEEIVLDL</sequence>
<dbReference type="SUPFAM" id="SSF81606">
    <property type="entry name" value="PP2C-like"/>
    <property type="match status" value="1"/>
</dbReference>
<evidence type="ECO:0000313" key="2">
    <source>
        <dbReference type="EMBL" id="CUT17276.1"/>
    </source>
</evidence>
<dbReference type="SMART" id="SM00331">
    <property type="entry name" value="PP2C_SIG"/>
    <property type="match status" value="1"/>
</dbReference>